<dbReference type="GO" id="GO:0000981">
    <property type="term" value="F:DNA-binding transcription factor activity, RNA polymerase II-specific"/>
    <property type="evidence" value="ECO:0007669"/>
    <property type="project" value="TreeGrafter"/>
</dbReference>
<dbReference type="Pfam" id="PF00853">
    <property type="entry name" value="Runt"/>
    <property type="match status" value="1"/>
</dbReference>
<dbReference type="SUPFAM" id="SSF49417">
    <property type="entry name" value="p53-like transcription factors"/>
    <property type="match status" value="1"/>
</dbReference>
<sequence>MKAEPQTQCTTKTKIEMLVEDNHSNTTNSSSASPPKSQTQNDYWWTERMVLRAQEEFPGELVRTGSPYFLCSALPTHWRSNKTLPVAFKVVALGDVHDGTLVSIRAGNDENFHGELRNSTATMKNQVAKFNDLRFVGRSGRGKSFTLTITVSTNPPQVATYIKAIKVTVDGPREPRSKNATSPGSHQLRTLSFNQRLLETTPYLRDLEPFRRKSLSQLNNNSSNQISNTNVPTTDYAYKPNAPQIQESNLMGAAEWTGYSSPTVTSSYSTSFQPTSYDQSSMLPAVLPNDAYNPSDYHYGSSVTQNAYGSTSLTPWSNEVDQYNYNYNSYQYSCQPVSTVQTQYPPPPPPPPQSSQTTMVLYPQLYSTVNQNQIHLHLHGSEKLVEQYLGSAVSTSMQPDNNSYSLNQNSRTIGSGLELPMLSQTEELKHQEQTVDQDVADPNVWRPHLM</sequence>
<name>A0A9J6BXK7_POLVA</name>
<organism evidence="7 8">
    <name type="scientific">Polypedilum vanderplanki</name>
    <name type="common">Sleeping chironomid midge</name>
    <dbReference type="NCBI Taxonomy" id="319348"/>
    <lineage>
        <taxon>Eukaryota</taxon>
        <taxon>Metazoa</taxon>
        <taxon>Ecdysozoa</taxon>
        <taxon>Arthropoda</taxon>
        <taxon>Hexapoda</taxon>
        <taxon>Insecta</taxon>
        <taxon>Pterygota</taxon>
        <taxon>Neoptera</taxon>
        <taxon>Endopterygota</taxon>
        <taxon>Diptera</taxon>
        <taxon>Nematocera</taxon>
        <taxon>Chironomoidea</taxon>
        <taxon>Chironomidae</taxon>
        <taxon>Chironominae</taxon>
        <taxon>Polypedilum</taxon>
        <taxon>Polypedilum</taxon>
    </lineage>
</organism>
<dbReference type="Proteomes" id="UP001107558">
    <property type="component" value="Chromosome 2"/>
</dbReference>
<evidence type="ECO:0000256" key="3">
    <source>
        <dbReference type="ARBA" id="ARBA00023163"/>
    </source>
</evidence>
<keyword evidence="3" id="KW-0804">Transcription</keyword>
<proteinExistence type="predicted"/>
<dbReference type="GO" id="GO:0005524">
    <property type="term" value="F:ATP binding"/>
    <property type="evidence" value="ECO:0007669"/>
    <property type="project" value="InterPro"/>
</dbReference>
<dbReference type="GO" id="GO:0001709">
    <property type="term" value="P:cell fate determination"/>
    <property type="evidence" value="ECO:0007669"/>
    <property type="project" value="UniProtKB-ARBA"/>
</dbReference>
<dbReference type="Gene3D" id="2.60.40.720">
    <property type="match status" value="1"/>
</dbReference>
<keyword evidence="8" id="KW-1185">Reference proteome</keyword>
<dbReference type="PROSITE" id="PS51062">
    <property type="entry name" value="RUNT"/>
    <property type="match status" value="1"/>
</dbReference>
<evidence type="ECO:0000256" key="1">
    <source>
        <dbReference type="ARBA" id="ARBA00004123"/>
    </source>
</evidence>
<dbReference type="InterPro" id="IPR013524">
    <property type="entry name" value="Runt_dom"/>
</dbReference>
<evidence type="ECO:0000256" key="5">
    <source>
        <dbReference type="SAM" id="MobiDB-lite"/>
    </source>
</evidence>
<dbReference type="InterPro" id="IPR008967">
    <property type="entry name" value="p53-like_TF_DNA-bd_sf"/>
</dbReference>
<evidence type="ECO:0000259" key="6">
    <source>
        <dbReference type="PROSITE" id="PS51062"/>
    </source>
</evidence>
<evidence type="ECO:0000256" key="2">
    <source>
        <dbReference type="ARBA" id="ARBA00023015"/>
    </source>
</evidence>
<dbReference type="PANTHER" id="PTHR11950:SF49">
    <property type="entry name" value="PROTEIN LOZENGE"/>
    <property type="match status" value="1"/>
</dbReference>
<dbReference type="GO" id="GO:0048592">
    <property type="term" value="P:eye morphogenesis"/>
    <property type="evidence" value="ECO:0007669"/>
    <property type="project" value="UniProtKB-ARBA"/>
</dbReference>
<dbReference type="PANTHER" id="PTHR11950">
    <property type="entry name" value="RUNT RELATED"/>
    <property type="match status" value="1"/>
</dbReference>
<comment type="caution">
    <text evidence="7">The sequence shown here is derived from an EMBL/GenBank/DDBJ whole genome shotgun (WGS) entry which is preliminary data.</text>
</comment>
<comment type="subcellular location">
    <subcellularLocation>
        <location evidence="1">Nucleus</location>
    </subcellularLocation>
</comment>
<keyword evidence="2" id="KW-0805">Transcription regulation</keyword>
<dbReference type="GO" id="GO:0000978">
    <property type="term" value="F:RNA polymerase II cis-regulatory region sequence-specific DNA binding"/>
    <property type="evidence" value="ECO:0007669"/>
    <property type="project" value="TreeGrafter"/>
</dbReference>
<dbReference type="EMBL" id="JADBJN010000002">
    <property type="protein sequence ID" value="KAG5674269.1"/>
    <property type="molecule type" value="Genomic_DNA"/>
</dbReference>
<dbReference type="FunFam" id="2.60.40.720:FF:000001">
    <property type="entry name" value="Runt-related transcription factor"/>
    <property type="match status" value="1"/>
</dbReference>
<dbReference type="OrthoDB" id="10029800at2759"/>
<feature type="domain" description="Runt" evidence="6">
    <location>
        <begin position="49"/>
        <end position="177"/>
    </location>
</feature>
<dbReference type="AlphaFoldDB" id="A0A9J6BXK7"/>
<keyword evidence="4" id="KW-0539">Nucleus</keyword>
<gene>
    <name evidence="7" type="ORF">PVAND_004249</name>
</gene>
<dbReference type="InterPro" id="IPR012346">
    <property type="entry name" value="p53/RUNT-type_TF_DNA-bd_sf"/>
</dbReference>
<dbReference type="InterPro" id="IPR000040">
    <property type="entry name" value="AML1_Runt"/>
</dbReference>
<accession>A0A9J6BXK7</accession>
<evidence type="ECO:0000313" key="8">
    <source>
        <dbReference type="Proteomes" id="UP001107558"/>
    </source>
</evidence>
<dbReference type="GO" id="GO:0005634">
    <property type="term" value="C:nucleus"/>
    <property type="evidence" value="ECO:0007669"/>
    <property type="project" value="UniProtKB-SubCell"/>
</dbReference>
<protein>
    <recommendedName>
        <fullName evidence="6">Runt domain-containing protein</fullName>
    </recommendedName>
</protein>
<dbReference type="PRINTS" id="PR00967">
    <property type="entry name" value="ONCOGENEAML1"/>
</dbReference>
<feature type="region of interest" description="Disordered" evidence="5">
    <location>
        <begin position="428"/>
        <end position="450"/>
    </location>
</feature>
<reference evidence="7" key="1">
    <citation type="submission" date="2021-03" db="EMBL/GenBank/DDBJ databases">
        <title>Chromosome level genome of the anhydrobiotic midge Polypedilum vanderplanki.</title>
        <authorList>
            <person name="Yoshida Y."/>
            <person name="Kikawada T."/>
            <person name="Gusev O."/>
        </authorList>
    </citation>
    <scope>NUCLEOTIDE SEQUENCE</scope>
    <source>
        <strain evidence="7">NIAS01</strain>
        <tissue evidence="7">Whole body or cell culture</tissue>
    </source>
</reference>
<evidence type="ECO:0000256" key="4">
    <source>
        <dbReference type="ARBA" id="ARBA00023242"/>
    </source>
</evidence>
<evidence type="ECO:0000313" key="7">
    <source>
        <dbReference type="EMBL" id="KAG5674269.1"/>
    </source>
</evidence>